<dbReference type="SUPFAM" id="SSF49899">
    <property type="entry name" value="Concanavalin A-like lectins/glucanases"/>
    <property type="match status" value="1"/>
</dbReference>
<evidence type="ECO:0000256" key="1">
    <source>
        <dbReference type="ARBA" id="ARBA00022729"/>
    </source>
</evidence>
<evidence type="ECO:0000259" key="3">
    <source>
        <dbReference type="SMART" id="SM00560"/>
    </source>
</evidence>
<reference evidence="5" key="1">
    <citation type="journal article" date="2019" name="Int. J. Syst. Evol. Microbiol.">
        <title>The Global Catalogue of Microorganisms (GCM) 10K type strain sequencing project: providing services to taxonomists for standard genome sequencing and annotation.</title>
        <authorList>
            <consortium name="The Broad Institute Genomics Platform"/>
            <consortium name="The Broad Institute Genome Sequencing Center for Infectious Disease"/>
            <person name="Wu L."/>
            <person name="Ma J."/>
        </authorList>
    </citation>
    <scope>NUCLEOTIDE SEQUENCE [LARGE SCALE GENOMIC DNA]</scope>
    <source>
        <strain evidence="5">JCM 17919</strain>
    </source>
</reference>
<keyword evidence="2" id="KW-1015">Disulfide bond</keyword>
<protein>
    <recommendedName>
        <fullName evidence="3">LamG-like jellyroll fold domain-containing protein</fullName>
    </recommendedName>
</protein>
<evidence type="ECO:0000313" key="5">
    <source>
        <dbReference type="Proteomes" id="UP001501725"/>
    </source>
</evidence>
<dbReference type="InterPro" id="IPR013320">
    <property type="entry name" value="ConA-like_dom_sf"/>
</dbReference>
<keyword evidence="5" id="KW-1185">Reference proteome</keyword>
<dbReference type="PROSITE" id="PS51257">
    <property type="entry name" value="PROKAR_LIPOPROTEIN"/>
    <property type="match status" value="1"/>
</dbReference>
<dbReference type="Proteomes" id="UP001501725">
    <property type="component" value="Unassembled WGS sequence"/>
</dbReference>
<comment type="caution">
    <text evidence="4">The sequence shown here is derived from an EMBL/GenBank/DDBJ whole genome shotgun (WGS) entry which is preliminary data.</text>
</comment>
<feature type="domain" description="LamG-like jellyroll fold" evidence="3">
    <location>
        <begin position="101"/>
        <end position="267"/>
    </location>
</feature>
<dbReference type="RefSeq" id="WP_345256097.1">
    <property type="nucleotide sequence ID" value="NZ_BAABGY010000007.1"/>
</dbReference>
<dbReference type="Gene3D" id="2.60.120.200">
    <property type="match status" value="1"/>
</dbReference>
<dbReference type="SMART" id="SM00560">
    <property type="entry name" value="LamGL"/>
    <property type="match status" value="1"/>
</dbReference>
<organism evidence="4 5">
    <name type="scientific">Flaviaesturariibacter amylovorans</name>
    <dbReference type="NCBI Taxonomy" id="1084520"/>
    <lineage>
        <taxon>Bacteria</taxon>
        <taxon>Pseudomonadati</taxon>
        <taxon>Bacteroidota</taxon>
        <taxon>Chitinophagia</taxon>
        <taxon>Chitinophagales</taxon>
        <taxon>Chitinophagaceae</taxon>
        <taxon>Flaviaestuariibacter</taxon>
    </lineage>
</organism>
<evidence type="ECO:0000313" key="4">
    <source>
        <dbReference type="EMBL" id="GAA4332492.1"/>
    </source>
</evidence>
<gene>
    <name evidence="4" type="ORF">GCM10023184_25130</name>
</gene>
<sequence length="277" mass="30222">MKRITISKGSFALVAALGLAFGSCQKMERPALGDYPRDTNPPGGPLKFYAAMDGSSVDSIRATYGDDKNVTYSTGIKGQAYKGSATSYIVYPSANDFTQSGSFSVSFWMKKTPHAANAEFVFALPTTNNIWHKSEMFMLIEDQNQTTTSLTATKFMIKDQWFEFVGANRIPNLTNGQWHHLVLVYDQTTSKLTYYVDGAALTGLSANQTDVRSGGQPRGAIGWSNASKFVIGGPSHHGLNATPDGWMANYSGELDQFRLYGKALTAAEVTELFANKK</sequence>
<keyword evidence="1" id="KW-0732">Signal</keyword>
<dbReference type="InterPro" id="IPR006558">
    <property type="entry name" value="LamG-like"/>
</dbReference>
<accession>A0ABP8H0A0</accession>
<name>A0ABP8H0A0_9BACT</name>
<dbReference type="EMBL" id="BAABGY010000007">
    <property type="protein sequence ID" value="GAA4332492.1"/>
    <property type="molecule type" value="Genomic_DNA"/>
</dbReference>
<proteinExistence type="predicted"/>
<dbReference type="Pfam" id="PF13385">
    <property type="entry name" value="Laminin_G_3"/>
    <property type="match status" value="1"/>
</dbReference>
<evidence type="ECO:0000256" key="2">
    <source>
        <dbReference type="ARBA" id="ARBA00023157"/>
    </source>
</evidence>